<dbReference type="RefSeq" id="WP_270044248.1">
    <property type="nucleotide sequence ID" value="NZ_JAPDOD010000040.1"/>
</dbReference>
<protein>
    <submittedName>
        <fullName evidence="3">CBS domain-containing protein</fullName>
    </submittedName>
</protein>
<keyword evidence="4" id="KW-1185">Reference proteome</keyword>
<dbReference type="EMBL" id="JAPDOD010000040">
    <property type="protein sequence ID" value="MDA0164994.1"/>
    <property type="molecule type" value="Genomic_DNA"/>
</dbReference>
<dbReference type="AlphaFoldDB" id="A0A9X3MY65"/>
<sequence length="138" mass="14481">MEPAGSQRIPGVEHARVSDAMNTGIVACPGDAGLREMGRLMSSHHIHCLVTSLSDPTRWALVSDVDVAQSALGRPEATAADLAVRATGIPDETTLIRALEVMRDQRTSHLIVTDTETGQPTGMVSALDIAGIVGWGEG</sequence>
<accession>A0A9X3MY65</accession>
<evidence type="ECO:0000313" key="4">
    <source>
        <dbReference type="Proteomes" id="UP001149140"/>
    </source>
</evidence>
<comment type="caution">
    <text evidence="3">The sequence shown here is derived from an EMBL/GenBank/DDBJ whole genome shotgun (WGS) entry which is preliminary data.</text>
</comment>
<gene>
    <name evidence="3" type="ORF">OM076_32290</name>
</gene>
<dbReference type="InterPro" id="IPR046342">
    <property type="entry name" value="CBS_dom_sf"/>
</dbReference>
<reference evidence="3" key="1">
    <citation type="submission" date="2022-10" db="EMBL/GenBank/DDBJ databases">
        <title>The WGS of Solirubrobacter ginsenosidimutans DSM 21036.</title>
        <authorList>
            <person name="Jiang Z."/>
        </authorList>
    </citation>
    <scope>NUCLEOTIDE SEQUENCE</scope>
    <source>
        <strain evidence="3">DSM 21036</strain>
    </source>
</reference>
<dbReference type="Proteomes" id="UP001149140">
    <property type="component" value="Unassembled WGS sequence"/>
</dbReference>
<dbReference type="PROSITE" id="PS51371">
    <property type="entry name" value="CBS"/>
    <property type="match status" value="1"/>
</dbReference>
<name>A0A9X3MY65_9ACTN</name>
<dbReference type="Gene3D" id="3.10.580.10">
    <property type="entry name" value="CBS-domain"/>
    <property type="match status" value="1"/>
</dbReference>
<dbReference type="Pfam" id="PF00571">
    <property type="entry name" value="CBS"/>
    <property type="match status" value="1"/>
</dbReference>
<keyword evidence="1" id="KW-0129">CBS domain</keyword>
<evidence type="ECO:0000313" key="3">
    <source>
        <dbReference type="EMBL" id="MDA0164994.1"/>
    </source>
</evidence>
<dbReference type="SMART" id="SM00116">
    <property type="entry name" value="CBS"/>
    <property type="match status" value="1"/>
</dbReference>
<dbReference type="SUPFAM" id="SSF54631">
    <property type="entry name" value="CBS-domain pair"/>
    <property type="match status" value="1"/>
</dbReference>
<evidence type="ECO:0000256" key="1">
    <source>
        <dbReference type="PROSITE-ProRule" id="PRU00703"/>
    </source>
</evidence>
<evidence type="ECO:0000259" key="2">
    <source>
        <dbReference type="PROSITE" id="PS51371"/>
    </source>
</evidence>
<feature type="domain" description="CBS" evidence="2">
    <location>
        <begin position="82"/>
        <end position="138"/>
    </location>
</feature>
<organism evidence="3 4">
    <name type="scientific">Solirubrobacter ginsenosidimutans</name>
    <dbReference type="NCBI Taxonomy" id="490573"/>
    <lineage>
        <taxon>Bacteria</taxon>
        <taxon>Bacillati</taxon>
        <taxon>Actinomycetota</taxon>
        <taxon>Thermoleophilia</taxon>
        <taxon>Solirubrobacterales</taxon>
        <taxon>Solirubrobacteraceae</taxon>
        <taxon>Solirubrobacter</taxon>
    </lineage>
</organism>
<proteinExistence type="predicted"/>
<dbReference type="InterPro" id="IPR000644">
    <property type="entry name" value="CBS_dom"/>
</dbReference>